<evidence type="ECO:0000313" key="1">
    <source>
        <dbReference type="EMBL" id="GAP92645.1"/>
    </source>
</evidence>
<reference evidence="1" key="1">
    <citation type="submission" date="2016-03" db="EMBL/GenBank/DDBJ databases">
        <title>Draft genome sequence of Rosellinia necatrix.</title>
        <authorList>
            <person name="Kanematsu S."/>
        </authorList>
    </citation>
    <scope>NUCLEOTIDE SEQUENCE [LARGE SCALE GENOMIC DNA]</scope>
    <source>
        <strain evidence="1">W97</strain>
    </source>
</reference>
<keyword evidence="2" id="KW-1185">Reference proteome</keyword>
<dbReference type="Proteomes" id="UP000054516">
    <property type="component" value="Unassembled WGS sequence"/>
</dbReference>
<dbReference type="OMA" id="AFAYEHT"/>
<evidence type="ECO:0008006" key="3">
    <source>
        <dbReference type="Google" id="ProtNLM"/>
    </source>
</evidence>
<dbReference type="InterPro" id="IPR052058">
    <property type="entry name" value="Alcohol_O-acetyltransferase"/>
</dbReference>
<gene>
    <name evidence="1" type="ORF">SAMD00023353_5900070</name>
</gene>
<organism evidence="1">
    <name type="scientific">Rosellinia necatrix</name>
    <name type="common">White root-rot fungus</name>
    <dbReference type="NCBI Taxonomy" id="77044"/>
    <lineage>
        <taxon>Eukaryota</taxon>
        <taxon>Fungi</taxon>
        <taxon>Dikarya</taxon>
        <taxon>Ascomycota</taxon>
        <taxon>Pezizomycotina</taxon>
        <taxon>Sordariomycetes</taxon>
        <taxon>Xylariomycetidae</taxon>
        <taxon>Xylariales</taxon>
        <taxon>Xylariaceae</taxon>
        <taxon>Rosellinia</taxon>
    </lineage>
</organism>
<dbReference type="Gene3D" id="3.30.559.10">
    <property type="entry name" value="Chloramphenicol acetyltransferase-like domain"/>
    <property type="match status" value="1"/>
</dbReference>
<dbReference type="AlphaFoldDB" id="A0A1W2TVH4"/>
<sequence length="529" mass="57207">MAERPLVSLGLLGRYYSARHTLGHYRSVCVAAEYVVPSLSSLETKQGLCDALEHSLQATIRAHSGLCFGLTDKADGSTPLFQQVDIIQQGDVVRYIETDGLDTETSREDLLRRHIETAHAEFWRVGMPAWKAIVLLPSDARPASGTGTKRRDDHDARRRTVYVAFLVHHAIADGLSGLAFHTALMENFATAQERPQWPIVFREPQPTPPVLDDFIDFAALSIPHAQDDDDNDDAQHIVWSCCSSSSGNVTALPSLDSFKSRIRLIALTRAQSARVLATCRDLGVTVTSLLHGAICAALAGVLPYDDDDDGDDDNPLMGVRAATPYSLRRFTGATPREILNHVSYASKYVPGARLRALRRQSALHNGDDDPTAAAAATAAVVGQRGRLAALAREFGDDMRAELARFPARNAWAEIGGVADLVAHCRRRVGRPRGYTYELSNIGALAGISSSSSSSSSPSSSSSARIGLEKLFFTQSGMVTGPALGFNCVSVASGPLTIAITWQEGVVEEDLVDSIARDLSERLIHSIHQD</sequence>
<accession>A0A1W2TVH4</accession>
<dbReference type="InterPro" id="IPR023213">
    <property type="entry name" value="CAT-like_dom_sf"/>
</dbReference>
<name>A0A1W2TVH4_ROSNE</name>
<dbReference type="PANTHER" id="PTHR28037">
    <property type="entry name" value="ALCOHOL O-ACETYLTRANSFERASE 1-RELATED"/>
    <property type="match status" value="1"/>
</dbReference>
<dbReference type="EMBL" id="DF977504">
    <property type="protein sequence ID" value="GAP92645.1"/>
    <property type="molecule type" value="Genomic_DNA"/>
</dbReference>
<evidence type="ECO:0000313" key="2">
    <source>
        <dbReference type="Proteomes" id="UP000054516"/>
    </source>
</evidence>
<dbReference type="PANTHER" id="PTHR28037:SF1">
    <property type="entry name" value="ALCOHOL O-ACETYLTRANSFERASE 1-RELATED"/>
    <property type="match status" value="1"/>
</dbReference>
<protein>
    <recommendedName>
        <fullName evidence="3">Alcohol acetyltransferase</fullName>
    </recommendedName>
</protein>
<proteinExistence type="predicted"/>
<dbReference type="OrthoDB" id="2150604at2759"/>
<dbReference type="STRING" id="77044.A0A1W2TVH4"/>
<dbReference type="Gene3D" id="3.30.559.30">
    <property type="entry name" value="Nonribosomal peptide synthetase, condensation domain"/>
    <property type="match status" value="1"/>
</dbReference>
<dbReference type="GO" id="GO:0008080">
    <property type="term" value="F:N-acetyltransferase activity"/>
    <property type="evidence" value="ECO:0007669"/>
    <property type="project" value="TreeGrafter"/>
</dbReference>